<proteinExistence type="predicted"/>
<evidence type="ECO:0000313" key="2">
    <source>
        <dbReference type="EMBL" id="CAH2055664.1"/>
    </source>
</evidence>
<evidence type="ECO:0000256" key="1">
    <source>
        <dbReference type="SAM" id="MobiDB-lite"/>
    </source>
</evidence>
<name>A0ABN8IE70_9NEOP</name>
<reference evidence="2" key="1">
    <citation type="submission" date="2022-03" db="EMBL/GenBank/DDBJ databases">
        <authorList>
            <person name="Martin H S."/>
        </authorList>
    </citation>
    <scope>NUCLEOTIDE SEQUENCE</scope>
</reference>
<feature type="non-terminal residue" evidence="2">
    <location>
        <position position="80"/>
    </location>
</feature>
<evidence type="ECO:0000313" key="3">
    <source>
        <dbReference type="Proteomes" id="UP000837857"/>
    </source>
</evidence>
<sequence length="80" mass="9223">MLVKASAHGLLPDVDMLRCKEHNSFATECVLPRRVKRSLPPLPEDKECSGMELKKGSKAARRRRQRRHVRLPVVPEYDEC</sequence>
<protein>
    <submittedName>
        <fullName evidence="2">Uncharacterized protein</fullName>
    </submittedName>
</protein>
<feature type="compositionally biased region" description="Basic residues" evidence="1">
    <location>
        <begin position="56"/>
        <end position="67"/>
    </location>
</feature>
<keyword evidence="3" id="KW-1185">Reference proteome</keyword>
<gene>
    <name evidence="2" type="ORF">IPOD504_LOCUS8992</name>
</gene>
<organism evidence="2 3">
    <name type="scientific">Iphiclides podalirius</name>
    <name type="common">scarce swallowtail</name>
    <dbReference type="NCBI Taxonomy" id="110791"/>
    <lineage>
        <taxon>Eukaryota</taxon>
        <taxon>Metazoa</taxon>
        <taxon>Ecdysozoa</taxon>
        <taxon>Arthropoda</taxon>
        <taxon>Hexapoda</taxon>
        <taxon>Insecta</taxon>
        <taxon>Pterygota</taxon>
        <taxon>Neoptera</taxon>
        <taxon>Endopterygota</taxon>
        <taxon>Lepidoptera</taxon>
        <taxon>Glossata</taxon>
        <taxon>Ditrysia</taxon>
        <taxon>Papilionoidea</taxon>
        <taxon>Papilionidae</taxon>
        <taxon>Papilioninae</taxon>
        <taxon>Iphiclides</taxon>
    </lineage>
</organism>
<feature type="region of interest" description="Disordered" evidence="1">
    <location>
        <begin position="41"/>
        <end position="67"/>
    </location>
</feature>
<dbReference type="EMBL" id="OW152834">
    <property type="protein sequence ID" value="CAH2055664.1"/>
    <property type="molecule type" value="Genomic_DNA"/>
</dbReference>
<dbReference type="Proteomes" id="UP000837857">
    <property type="component" value="Chromosome 22"/>
</dbReference>
<feature type="compositionally biased region" description="Basic and acidic residues" evidence="1">
    <location>
        <begin position="43"/>
        <end position="55"/>
    </location>
</feature>
<accession>A0ABN8IE70</accession>